<dbReference type="OrthoDB" id="4062651at2759"/>
<dbReference type="Proteomes" id="UP000799757">
    <property type="component" value="Unassembled WGS sequence"/>
</dbReference>
<dbReference type="PANTHER" id="PTHR33112">
    <property type="entry name" value="DOMAIN PROTEIN, PUTATIVE-RELATED"/>
    <property type="match status" value="1"/>
</dbReference>
<dbReference type="PANTHER" id="PTHR33112:SF10">
    <property type="entry name" value="TOL"/>
    <property type="match status" value="1"/>
</dbReference>
<dbReference type="InterPro" id="IPR010730">
    <property type="entry name" value="HET"/>
</dbReference>
<gene>
    <name evidence="2" type="ORF">K505DRAFT_345716</name>
</gene>
<proteinExistence type="predicted"/>
<dbReference type="EMBL" id="MU001759">
    <property type="protein sequence ID" value="KAF2799760.1"/>
    <property type="molecule type" value="Genomic_DNA"/>
</dbReference>
<organism evidence="2 3">
    <name type="scientific">Melanomma pulvis-pyrius CBS 109.77</name>
    <dbReference type="NCBI Taxonomy" id="1314802"/>
    <lineage>
        <taxon>Eukaryota</taxon>
        <taxon>Fungi</taxon>
        <taxon>Dikarya</taxon>
        <taxon>Ascomycota</taxon>
        <taxon>Pezizomycotina</taxon>
        <taxon>Dothideomycetes</taxon>
        <taxon>Pleosporomycetidae</taxon>
        <taxon>Pleosporales</taxon>
        <taxon>Melanommataceae</taxon>
        <taxon>Melanomma</taxon>
    </lineage>
</organism>
<protein>
    <recommendedName>
        <fullName evidence="1">Heterokaryon incompatibility domain-containing protein</fullName>
    </recommendedName>
</protein>
<evidence type="ECO:0000313" key="3">
    <source>
        <dbReference type="Proteomes" id="UP000799757"/>
    </source>
</evidence>
<keyword evidence="3" id="KW-1185">Reference proteome</keyword>
<accession>A0A6A6XTH4</accession>
<evidence type="ECO:0000259" key="1">
    <source>
        <dbReference type="Pfam" id="PF06985"/>
    </source>
</evidence>
<name>A0A6A6XTH4_9PLEO</name>
<feature type="domain" description="Heterokaryon incompatibility" evidence="1">
    <location>
        <begin position="43"/>
        <end position="133"/>
    </location>
</feature>
<evidence type="ECO:0000313" key="2">
    <source>
        <dbReference type="EMBL" id="KAF2799760.1"/>
    </source>
</evidence>
<dbReference type="Pfam" id="PF06985">
    <property type="entry name" value="HET"/>
    <property type="match status" value="1"/>
</dbReference>
<reference evidence="2" key="1">
    <citation type="journal article" date="2020" name="Stud. Mycol.">
        <title>101 Dothideomycetes genomes: a test case for predicting lifestyles and emergence of pathogens.</title>
        <authorList>
            <person name="Haridas S."/>
            <person name="Albert R."/>
            <person name="Binder M."/>
            <person name="Bloem J."/>
            <person name="Labutti K."/>
            <person name="Salamov A."/>
            <person name="Andreopoulos B."/>
            <person name="Baker S."/>
            <person name="Barry K."/>
            <person name="Bills G."/>
            <person name="Bluhm B."/>
            <person name="Cannon C."/>
            <person name="Castanera R."/>
            <person name="Culley D."/>
            <person name="Daum C."/>
            <person name="Ezra D."/>
            <person name="Gonzalez J."/>
            <person name="Henrissat B."/>
            <person name="Kuo A."/>
            <person name="Liang C."/>
            <person name="Lipzen A."/>
            <person name="Lutzoni F."/>
            <person name="Magnuson J."/>
            <person name="Mondo S."/>
            <person name="Nolan M."/>
            <person name="Ohm R."/>
            <person name="Pangilinan J."/>
            <person name="Park H.-J."/>
            <person name="Ramirez L."/>
            <person name="Alfaro M."/>
            <person name="Sun H."/>
            <person name="Tritt A."/>
            <person name="Yoshinaga Y."/>
            <person name="Zwiers L.-H."/>
            <person name="Turgeon B."/>
            <person name="Goodwin S."/>
            <person name="Spatafora J."/>
            <person name="Crous P."/>
            <person name="Grigoriev I."/>
        </authorList>
    </citation>
    <scope>NUCLEOTIDE SEQUENCE</scope>
    <source>
        <strain evidence="2">CBS 109.77</strain>
    </source>
</reference>
<dbReference type="AlphaFoldDB" id="A0A6A6XTH4"/>
<sequence>MNALQSQLRPWQLPTRLIYVGTVEEEKLRLVETREEELPTKEYIALSHPWGDIKKHKPFSTLRKDPSGAGHGLSLFKQSIPYDQLPATFKDAVYYSLCIIQGKDGDFTEEAVRMEDVFNGAYCVLAASRADRDGFLGPRLQQEYITFQREGEKPFYVCKTIDNFSKDVLEGSLIQERALARRTKYFTENQTYFECGSGIRCETLTRMHNNMADILGDPRFPEKAMPTNTRALEIEYFQDLYRLYSQLQFTRYEDRPFAVAGLEKRLFKTLQTKGGHGIFDDGDRPDGGLFHRSLLWRRRDEKVNLTPINFPAERDIRVPSWDFTVAGSKENKVNLMYDTERTTGTDGQRAQCVIVAKSMLSRSDRERVYYVLLVARTKRRGEMVYVRVGAGTMLGRFITLDGLGISAKIY</sequence>